<dbReference type="InterPro" id="IPR050958">
    <property type="entry name" value="Cell_Adh-Cytoskel_Orgn"/>
</dbReference>
<evidence type="ECO:0000256" key="3">
    <source>
        <dbReference type="SAM" id="SignalP"/>
    </source>
</evidence>
<dbReference type="Proteomes" id="UP000681720">
    <property type="component" value="Unassembled WGS sequence"/>
</dbReference>
<gene>
    <name evidence="5" type="ORF">GIL414_LOCUS76287</name>
</gene>
<feature type="non-terminal residue" evidence="5">
    <location>
        <position position="1"/>
    </location>
</feature>
<keyword evidence="2" id="KW-1015">Disulfide bond</keyword>
<dbReference type="PANTHER" id="PTHR45080">
    <property type="entry name" value="CONTACTIN 5"/>
    <property type="match status" value="1"/>
</dbReference>
<dbReference type="GO" id="GO:0050808">
    <property type="term" value="P:synapse organization"/>
    <property type="evidence" value="ECO:0007669"/>
    <property type="project" value="TreeGrafter"/>
</dbReference>
<sequence>MFTDIFLIFYLTLHICESIDHNPPVIVEQPQDILAELDKPMALHCRAEASSLDDLRVNWYKDGQLVTMDPNARIITEFMALHVINTMPQDAGNYYCLAENSYGRVQSRTARVQFI</sequence>
<organism evidence="5 6">
    <name type="scientific">Rotaria magnacalcarata</name>
    <dbReference type="NCBI Taxonomy" id="392030"/>
    <lineage>
        <taxon>Eukaryota</taxon>
        <taxon>Metazoa</taxon>
        <taxon>Spiralia</taxon>
        <taxon>Gnathifera</taxon>
        <taxon>Rotifera</taxon>
        <taxon>Eurotatoria</taxon>
        <taxon>Bdelloidea</taxon>
        <taxon>Philodinida</taxon>
        <taxon>Philodinidae</taxon>
        <taxon>Rotaria</taxon>
    </lineage>
</organism>
<dbReference type="PANTHER" id="PTHR45080:SF8">
    <property type="entry name" value="IG-LIKE DOMAIN-CONTAINING PROTEIN"/>
    <property type="match status" value="1"/>
</dbReference>
<dbReference type="SUPFAM" id="SSF48726">
    <property type="entry name" value="Immunoglobulin"/>
    <property type="match status" value="1"/>
</dbReference>
<evidence type="ECO:0000313" key="5">
    <source>
        <dbReference type="EMBL" id="CAF5200208.1"/>
    </source>
</evidence>
<dbReference type="Pfam" id="PF13927">
    <property type="entry name" value="Ig_3"/>
    <property type="match status" value="1"/>
</dbReference>
<comment type="caution">
    <text evidence="5">The sequence shown here is derived from an EMBL/GenBank/DDBJ whole genome shotgun (WGS) entry which is preliminary data.</text>
</comment>
<dbReference type="GO" id="GO:0007156">
    <property type="term" value="P:homophilic cell adhesion via plasma membrane adhesion molecules"/>
    <property type="evidence" value="ECO:0007669"/>
    <property type="project" value="TreeGrafter"/>
</dbReference>
<feature type="chain" id="PRO_5035877481" description="Ig-like domain-containing protein" evidence="3">
    <location>
        <begin position="19"/>
        <end position="115"/>
    </location>
</feature>
<dbReference type="InterPro" id="IPR013783">
    <property type="entry name" value="Ig-like_fold"/>
</dbReference>
<dbReference type="GO" id="GO:0005886">
    <property type="term" value="C:plasma membrane"/>
    <property type="evidence" value="ECO:0007669"/>
    <property type="project" value="TreeGrafter"/>
</dbReference>
<evidence type="ECO:0000256" key="1">
    <source>
        <dbReference type="ARBA" id="ARBA00022729"/>
    </source>
</evidence>
<name>A0A8S3IK03_9BILA</name>
<dbReference type="InterPro" id="IPR036179">
    <property type="entry name" value="Ig-like_dom_sf"/>
</dbReference>
<dbReference type="EMBL" id="CAJOBJ010344995">
    <property type="protein sequence ID" value="CAF5200208.1"/>
    <property type="molecule type" value="Genomic_DNA"/>
</dbReference>
<dbReference type="GO" id="GO:0043025">
    <property type="term" value="C:neuronal cell body"/>
    <property type="evidence" value="ECO:0007669"/>
    <property type="project" value="TreeGrafter"/>
</dbReference>
<dbReference type="GO" id="GO:0008046">
    <property type="term" value="F:axon guidance receptor activity"/>
    <property type="evidence" value="ECO:0007669"/>
    <property type="project" value="TreeGrafter"/>
</dbReference>
<evidence type="ECO:0000259" key="4">
    <source>
        <dbReference type="PROSITE" id="PS50835"/>
    </source>
</evidence>
<feature type="signal peptide" evidence="3">
    <location>
        <begin position="1"/>
        <end position="18"/>
    </location>
</feature>
<accession>A0A8S3IK03</accession>
<dbReference type="SMART" id="SM00409">
    <property type="entry name" value="IG"/>
    <property type="match status" value="1"/>
</dbReference>
<evidence type="ECO:0000256" key="2">
    <source>
        <dbReference type="ARBA" id="ARBA00023157"/>
    </source>
</evidence>
<feature type="domain" description="Ig-like" evidence="4">
    <location>
        <begin position="24"/>
        <end position="113"/>
    </location>
</feature>
<keyword evidence="1 3" id="KW-0732">Signal</keyword>
<dbReference type="GO" id="GO:0030424">
    <property type="term" value="C:axon"/>
    <property type="evidence" value="ECO:0007669"/>
    <property type="project" value="TreeGrafter"/>
</dbReference>
<reference evidence="5" key="1">
    <citation type="submission" date="2021-02" db="EMBL/GenBank/DDBJ databases">
        <authorList>
            <person name="Nowell W R."/>
        </authorList>
    </citation>
    <scope>NUCLEOTIDE SEQUENCE</scope>
</reference>
<dbReference type="InterPro" id="IPR003599">
    <property type="entry name" value="Ig_sub"/>
</dbReference>
<dbReference type="InterPro" id="IPR007110">
    <property type="entry name" value="Ig-like_dom"/>
</dbReference>
<dbReference type="PROSITE" id="PS50835">
    <property type="entry name" value="IG_LIKE"/>
    <property type="match status" value="1"/>
</dbReference>
<dbReference type="Gene3D" id="2.60.40.10">
    <property type="entry name" value="Immunoglobulins"/>
    <property type="match status" value="1"/>
</dbReference>
<evidence type="ECO:0000313" key="6">
    <source>
        <dbReference type="Proteomes" id="UP000681720"/>
    </source>
</evidence>
<protein>
    <recommendedName>
        <fullName evidence="4">Ig-like domain-containing protein</fullName>
    </recommendedName>
</protein>
<feature type="non-terminal residue" evidence="5">
    <location>
        <position position="115"/>
    </location>
</feature>
<dbReference type="AlphaFoldDB" id="A0A8S3IK03"/>
<proteinExistence type="predicted"/>